<dbReference type="PANTHER" id="PTHR43280:SF2">
    <property type="entry name" value="HTH-TYPE TRANSCRIPTIONAL REGULATOR EXSA"/>
    <property type="match status" value="1"/>
</dbReference>
<protein>
    <submittedName>
        <fullName evidence="4">Helix-turn-helix transcriptional regulator</fullName>
    </submittedName>
</protein>
<dbReference type="PRINTS" id="PR00032">
    <property type="entry name" value="HTHARAC"/>
</dbReference>
<dbReference type="PROSITE" id="PS00041">
    <property type="entry name" value="HTH_ARAC_FAMILY_1"/>
    <property type="match status" value="1"/>
</dbReference>
<keyword evidence="2" id="KW-0238">DNA-binding</keyword>
<name>A0A433WIF6_9BACT</name>
<reference evidence="4" key="1">
    <citation type="submission" date="2020-05" db="EMBL/GenBank/DDBJ databases">
        <title>Chitinophaga laudate sp. nov., isolated from a tropical peat swamp.</title>
        <authorList>
            <person name="Goh C.B.S."/>
            <person name="Lee M.S."/>
            <person name="Parimannan S."/>
            <person name="Pasbakhsh P."/>
            <person name="Yule C.M."/>
            <person name="Rajandas H."/>
            <person name="Loke S."/>
            <person name="Croft L."/>
            <person name="Tan J.B.L."/>
        </authorList>
    </citation>
    <scope>NUCLEOTIDE SEQUENCE</scope>
    <source>
        <strain evidence="4">Mgbs1</strain>
    </source>
</reference>
<evidence type="ECO:0000256" key="3">
    <source>
        <dbReference type="ARBA" id="ARBA00023163"/>
    </source>
</evidence>
<dbReference type="InterPro" id="IPR018060">
    <property type="entry name" value="HTH_AraC"/>
</dbReference>
<dbReference type="Pfam" id="PF12833">
    <property type="entry name" value="HTH_18"/>
    <property type="match status" value="1"/>
</dbReference>
<dbReference type="AlphaFoldDB" id="A0A433WIF6"/>
<dbReference type="InterPro" id="IPR009057">
    <property type="entry name" value="Homeodomain-like_sf"/>
</dbReference>
<dbReference type="EMBL" id="RIAR02000001">
    <property type="protein sequence ID" value="NSL87332.1"/>
    <property type="molecule type" value="Genomic_DNA"/>
</dbReference>
<dbReference type="PROSITE" id="PS01124">
    <property type="entry name" value="HTH_ARAC_FAMILY_2"/>
    <property type="match status" value="1"/>
</dbReference>
<evidence type="ECO:0000313" key="5">
    <source>
        <dbReference type="Proteomes" id="UP000281028"/>
    </source>
</evidence>
<dbReference type="GO" id="GO:0003700">
    <property type="term" value="F:DNA-binding transcription factor activity"/>
    <property type="evidence" value="ECO:0007669"/>
    <property type="project" value="InterPro"/>
</dbReference>
<sequence>MYQLEKGNYFGVLQQVLQERNIILTDIDYVHDQVDWHYHANPYFTYLIAGGLFEANRKEDYHLTPGKLVYHNWQDAHYNRKQPGYARGFHVEVEQCWFERHMLPLHIVEGSLQLEHPEQKTLFDKIYLETKICDQHSFITIEMLLVQLLDNMQHGGKHADRHPAWVKTIREILHEAPADSYTLLSLAGAAQVHPVHLSREFPRYFSTTLGDYLRRIKVTAAAALLKDNALTLTDISYRCGFADQSHFIRCFRRYYQMAPLQYRRLMGC</sequence>
<dbReference type="SMART" id="SM00342">
    <property type="entry name" value="HTH_ARAC"/>
    <property type="match status" value="1"/>
</dbReference>
<dbReference type="GO" id="GO:0043565">
    <property type="term" value="F:sequence-specific DNA binding"/>
    <property type="evidence" value="ECO:0007669"/>
    <property type="project" value="InterPro"/>
</dbReference>
<dbReference type="InterPro" id="IPR020449">
    <property type="entry name" value="Tscrpt_reg_AraC-type_HTH"/>
</dbReference>
<evidence type="ECO:0000313" key="4">
    <source>
        <dbReference type="EMBL" id="NSL87332.1"/>
    </source>
</evidence>
<evidence type="ECO:0000256" key="1">
    <source>
        <dbReference type="ARBA" id="ARBA00023015"/>
    </source>
</evidence>
<dbReference type="SUPFAM" id="SSF46689">
    <property type="entry name" value="Homeodomain-like"/>
    <property type="match status" value="1"/>
</dbReference>
<evidence type="ECO:0000256" key="2">
    <source>
        <dbReference type="ARBA" id="ARBA00023125"/>
    </source>
</evidence>
<dbReference type="InterPro" id="IPR018062">
    <property type="entry name" value="HTH_AraC-typ_CS"/>
</dbReference>
<dbReference type="PANTHER" id="PTHR43280">
    <property type="entry name" value="ARAC-FAMILY TRANSCRIPTIONAL REGULATOR"/>
    <property type="match status" value="1"/>
</dbReference>
<dbReference type="Gene3D" id="1.10.10.60">
    <property type="entry name" value="Homeodomain-like"/>
    <property type="match status" value="1"/>
</dbReference>
<proteinExistence type="predicted"/>
<keyword evidence="5" id="KW-1185">Reference proteome</keyword>
<gene>
    <name evidence="4" type="ORF">ECE50_010855</name>
</gene>
<keyword evidence="1" id="KW-0805">Transcription regulation</keyword>
<organism evidence="4 5">
    <name type="scientific">Chitinophaga solisilvae</name>
    <dbReference type="NCBI Taxonomy" id="1233460"/>
    <lineage>
        <taxon>Bacteria</taxon>
        <taxon>Pseudomonadati</taxon>
        <taxon>Bacteroidota</taxon>
        <taxon>Chitinophagia</taxon>
        <taxon>Chitinophagales</taxon>
        <taxon>Chitinophagaceae</taxon>
        <taxon>Chitinophaga</taxon>
    </lineage>
</organism>
<accession>A0A433WIF6</accession>
<dbReference type="Proteomes" id="UP000281028">
    <property type="component" value="Unassembled WGS sequence"/>
</dbReference>
<keyword evidence="3" id="KW-0804">Transcription</keyword>
<comment type="caution">
    <text evidence="4">The sequence shown here is derived from an EMBL/GenBank/DDBJ whole genome shotgun (WGS) entry which is preliminary data.</text>
</comment>